<feature type="non-terminal residue" evidence="2">
    <location>
        <position position="70"/>
    </location>
</feature>
<evidence type="ECO:0000313" key="2">
    <source>
        <dbReference type="EMBL" id="EQD71787.1"/>
    </source>
</evidence>
<evidence type="ECO:0000259" key="1">
    <source>
        <dbReference type="Pfam" id="PF01074"/>
    </source>
</evidence>
<dbReference type="GO" id="GO:0004559">
    <property type="term" value="F:alpha-mannosidase activity"/>
    <property type="evidence" value="ECO:0007669"/>
    <property type="project" value="InterPro"/>
</dbReference>
<dbReference type="Pfam" id="PF01074">
    <property type="entry name" value="Glyco_hydro_38N"/>
    <property type="match status" value="1"/>
</dbReference>
<dbReference type="GO" id="GO:0009313">
    <property type="term" value="P:oligosaccharide catabolic process"/>
    <property type="evidence" value="ECO:0007669"/>
    <property type="project" value="TreeGrafter"/>
</dbReference>
<dbReference type="Gene3D" id="3.20.110.10">
    <property type="entry name" value="Glycoside hydrolase 38, N terminal domain"/>
    <property type="match status" value="1"/>
</dbReference>
<accession>T1BPL5</accession>
<sequence>MNAEIKKRIQEGRWESVGGMWVEPDLNMPDGESQVRQLLVGQRTFQQLYGVTTRIGWNPDSFGYDWQLPQ</sequence>
<dbReference type="EMBL" id="AUZX01004103">
    <property type="protein sequence ID" value="EQD71787.1"/>
    <property type="molecule type" value="Genomic_DNA"/>
</dbReference>
<protein>
    <submittedName>
        <fullName evidence="2">Glycoside hydrolase, family 38, core domain protein</fullName>
        <ecNumber evidence="2">3.2.1.-</ecNumber>
    </submittedName>
</protein>
<keyword evidence="2" id="KW-0378">Hydrolase</keyword>
<gene>
    <name evidence="2" type="ORF">B1A_05622</name>
</gene>
<reference evidence="2" key="1">
    <citation type="submission" date="2013-08" db="EMBL/GenBank/DDBJ databases">
        <authorList>
            <person name="Mendez C."/>
            <person name="Richter M."/>
            <person name="Ferrer M."/>
            <person name="Sanchez J."/>
        </authorList>
    </citation>
    <scope>NUCLEOTIDE SEQUENCE</scope>
</reference>
<feature type="domain" description="Glycoside hydrolase family 38 N-terminal" evidence="1">
    <location>
        <begin position="3"/>
        <end position="70"/>
    </location>
</feature>
<comment type="caution">
    <text evidence="2">The sequence shown here is derived from an EMBL/GenBank/DDBJ whole genome shotgun (WGS) entry which is preliminary data.</text>
</comment>
<organism evidence="2">
    <name type="scientific">mine drainage metagenome</name>
    <dbReference type="NCBI Taxonomy" id="410659"/>
    <lineage>
        <taxon>unclassified sequences</taxon>
        <taxon>metagenomes</taxon>
        <taxon>ecological metagenomes</taxon>
    </lineage>
</organism>
<dbReference type="InterPro" id="IPR027291">
    <property type="entry name" value="Glyco_hydro_38_N_sf"/>
</dbReference>
<dbReference type="PANTHER" id="PTHR46017:SF1">
    <property type="entry name" value="ALPHA-MANNOSIDASE 2C1"/>
    <property type="match status" value="1"/>
</dbReference>
<dbReference type="InterPro" id="IPR000602">
    <property type="entry name" value="Glyco_hydro_38_N"/>
</dbReference>
<proteinExistence type="predicted"/>
<dbReference type="GO" id="GO:0006013">
    <property type="term" value="P:mannose metabolic process"/>
    <property type="evidence" value="ECO:0007669"/>
    <property type="project" value="InterPro"/>
</dbReference>
<dbReference type="PANTHER" id="PTHR46017">
    <property type="entry name" value="ALPHA-MANNOSIDASE 2C1"/>
    <property type="match status" value="1"/>
</dbReference>
<reference evidence="2" key="2">
    <citation type="journal article" date="2014" name="ISME J.">
        <title>Microbial stratification in low pH oxic and suboxic macroscopic growths along an acid mine drainage.</title>
        <authorList>
            <person name="Mendez-Garcia C."/>
            <person name="Mesa V."/>
            <person name="Sprenger R.R."/>
            <person name="Richter M."/>
            <person name="Diez M.S."/>
            <person name="Solano J."/>
            <person name="Bargiela R."/>
            <person name="Golyshina O.V."/>
            <person name="Manteca A."/>
            <person name="Ramos J.L."/>
            <person name="Gallego J.R."/>
            <person name="Llorente I."/>
            <person name="Martins Dos Santos V.A."/>
            <person name="Jensen O.N."/>
            <person name="Pelaez A.I."/>
            <person name="Sanchez J."/>
            <person name="Ferrer M."/>
        </authorList>
    </citation>
    <scope>NUCLEOTIDE SEQUENCE</scope>
</reference>
<dbReference type="EC" id="3.2.1.-" evidence="2"/>
<dbReference type="SUPFAM" id="SSF88713">
    <property type="entry name" value="Glycoside hydrolase/deacetylase"/>
    <property type="match status" value="1"/>
</dbReference>
<name>T1BPL5_9ZZZZ</name>
<dbReference type="InterPro" id="IPR011330">
    <property type="entry name" value="Glyco_hydro/deAcase_b/a-brl"/>
</dbReference>
<keyword evidence="2" id="KW-0326">Glycosidase</keyword>
<dbReference type="AlphaFoldDB" id="T1BPL5"/>